<protein>
    <submittedName>
        <fullName evidence="6">Uncharacterized protein</fullName>
    </submittedName>
</protein>
<dbReference type="SUPFAM" id="SSF49503">
    <property type="entry name" value="Cupredoxins"/>
    <property type="match status" value="3"/>
</dbReference>
<evidence type="ECO:0000259" key="5">
    <source>
        <dbReference type="Pfam" id="PF07732"/>
    </source>
</evidence>
<name>A0ABD2YHP5_9GENT</name>
<dbReference type="PANTHER" id="PTHR11709">
    <property type="entry name" value="MULTI-COPPER OXIDASE"/>
    <property type="match status" value="1"/>
</dbReference>
<evidence type="ECO:0000313" key="7">
    <source>
        <dbReference type="Proteomes" id="UP001630127"/>
    </source>
</evidence>
<dbReference type="PANTHER" id="PTHR11709:SF296">
    <property type="entry name" value="MULTI-COPPER OXIDASE TYPE I FAMILY PROTEIN"/>
    <property type="match status" value="1"/>
</dbReference>
<reference evidence="6 7" key="1">
    <citation type="submission" date="2024-11" db="EMBL/GenBank/DDBJ databases">
        <title>A near-complete genome assembly of Cinchona calisaya.</title>
        <authorList>
            <person name="Lian D.C."/>
            <person name="Zhao X.W."/>
            <person name="Wei L."/>
        </authorList>
    </citation>
    <scope>NUCLEOTIDE SEQUENCE [LARGE SCALE GENOMIC DNA]</scope>
    <source>
        <tissue evidence="6">Nenye</tissue>
    </source>
</reference>
<gene>
    <name evidence="6" type="ORF">ACH5RR_035246</name>
</gene>
<keyword evidence="2" id="KW-0325">Glycoprotein</keyword>
<organism evidence="6 7">
    <name type="scientific">Cinchona calisaya</name>
    <dbReference type="NCBI Taxonomy" id="153742"/>
    <lineage>
        <taxon>Eukaryota</taxon>
        <taxon>Viridiplantae</taxon>
        <taxon>Streptophyta</taxon>
        <taxon>Embryophyta</taxon>
        <taxon>Tracheophyta</taxon>
        <taxon>Spermatophyta</taxon>
        <taxon>Magnoliopsida</taxon>
        <taxon>eudicotyledons</taxon>
        <taxon>Gunneridae</taxon>
        <taxon>Pentapetalae</taxon>
        <taxon>asterids</taxon>
        <taxon>lamiids</taxon>
        <taxon>Gentianales</taxon>
        <taxon>Rubiaceae</taxon>
        <taxon>Cinchonoideae</taxon>
        <taxon>Cinchoneae</taxon>
        <taxon>Cinchona</taxon>
    </lineage>
</organism>
<comment type="similarity">
    <text evidence="1">Belongs to the multicopper oxidase family.</text>
</comment>
<evidence type="ECO:0000256" key="1">
    <source>
        <dbReference type="ARBA" id="ARBA00010609"/>
    </source>
</evidence>
<dbReference type="Pfam" id="PF00394">
    <property type="entry name" value="Cu-oxidase"/>
    <property type="match status" value="1"/>
</dbReference>
<evidence type="ECO:0000313" key="6">
    <source>
        <dbReference type="EMBL" id="KAL3505405.1"/>
    </source>
</evidence>
<comment type="caution">
    <text evidence="6">The sequence shown here is derived from an EMBL/GenBank/DDBJ whole genome shotgun (WGS) entry which is preliminary data.</text>
</comment>
<sequence>MPGQNWTYIFQAKDQIGSYFYFPSLLFQKAAGGYGPIRLNNRDVIPIPFPQPDYEYDIMIGDWYNANHQDLRNGLDNGYFLPLPDGILINGLGPNQAIFNFQPGATYRLRISNVGLRTSLNFRIKNHPMLLVEAEGSYTLKQYYNDLDIHVGQSYSVLVTAMNQTTNTTFQMLVAPRFFLEDLLGIGIINYSRLEGQLPNPSIFPGTRQYDYGYSLQQAQSIRMDLSAGAARPNPQGSFRYSMINITRTLVLKSNMEYIKGKSRYTVNGVSFVAPDTPLKLADYFNISGVFESGMVPDIPPSADSLPSLGVSVIDTNYHDFVHVVFENPHLYIDSWHFDGHSFFVVGMGFGTWDESKMSTYNMVDGIYRATIQVYPLSWTAVLVKLDNYGMWNLRSQDAQRRYLGQELYIRVKWPGNNNDPTKVSPRDEYPIPGNAIKCGKAAFL</sequence>
<dbReference type="InterPro" id="IPR008972">
    <property type="entry name" value="Cupredoxin"/>
</dbReference>
<feature type="domain" description="Plastocyanin-like" evidence="4">
    <location>
        <begin position="276"/>
        <end position="412"/>
    </location>
</feature>
<dbReference type="Pfam" id="PF07732">
    <property type="entry name" value="Cu-oxidase_3"/>
    <property type="match status" value="1"/>
</dbReference>
<feature type="domain" description="Plastocyanin-like" evidence="3">
    <location>
        <begin position="57"/>
        <end position="175"/>
    </location>
</feature>
<dbReference type="InterPro" id="IPR011706">
    <property type="entry name" value="Cu-oxidase_C"/>
</dbReference>
<evidence type="ECO:0000256" key="2">
    <source>
        <dbReference type="ARBA" id="ARBA00023180"/>
    </source>
</evidence>
<keyword evidence="7" id="KW-1185">Reference proteome</keyword>
<dbReference type="InterPro" id="IPR011707">
    <property type="entry name" value="Cu-oxidase-like_N"/>
</dbReference>
<dbReference type="Proteomes" id="UP001630127">
    <property type="component" value="Unassembled WGS sequence"/>
</dbReference>
<dbReference type="InterPro" id="IPR001117">
    <property type="entry name" value="Cu-oxidase_2nd"/>
</dbReference>
<evidence type="ECO:0000259" key="3">
    <source>
        <dbReference type="Pfam" id="PF00394"/>
    </source>
</evidence>
<dbReference type="Gene3D" id="2.60.40.420">
    <property type="entry name" value="Cupredoxins - blue copper proteins"/>
    <property type="match status" value="3"/>
</dbReference>
<feature type="domain" description="Plastocyanin-like" evidence="5">
    <location>
        <begin position="2"/>
        <end position="42"/>
    </location>
</feature>
<dbReference type="EMBL" id="JBJUIK010000014">
    <property type="protein sequence ID" value="KAL3505405.1"/>
    <property type="molecule type" value="Genomic_DNA"/>
</dbReference>
<evidence type="ECO:0000259" key="4">
    <source>
        <dbReference type="Pfam" id="PF07731"/>
    </source>
</evidence>
<dbReference type="InterPro" id="IPR045087">
    <property type="entry name" value="Cu-oxidase_fam"/>
</dbReference>
<accession>A0ABD2YHP5</accession>
<proteinExistence type="inferred from homology"/>
<dbReference type="Pfam" id="PF07731">
    <property type="entry name" value="Cu-oxidase_2"/>
    <property type="match status" value="1"/>
</dbReference>
<dbReference type="AlphaFoldDB" id="A0ABD2YHP5"/>